<dbReference type="EMBL" id="MU866133">
    <property type="protein sequence ID" value="KAK4178666.1"/>
    <property type="molecule type" value="Genomic_DNA"/>
</dbReference>
<sequence length="104" mass="11178">MKFFLLTILAMGTFHQALASPLGSEPAIAKRQGLVSPWQPECSPGTIPNGGDPTSYCTQRGISCDTGGKLQCNPYTTTEGLEEVCFEICYCHLNADIDPPIGRV</sequence>
<comment type="caution">
    <text evidence="2">The sequence shown here is derived from an EMBL/GenBank/DDBJ whole genome shotgun (WGS) entry which is preliminary data.</text>
</comment>
<evidence type="ECO:0000313" key="3">
    <source>
        <dbReference type="Proteomes" id="UP001302321"/>
    </source>
</evidence>
<feature type="chain" id="PRO_5042885420" evidence="1">
    <location>
        <begin position="20"/>
        <end position="104"/>
    </location>
</feature>
<organism evidence="2 3">
    <name type="scientific">Triangularia setosa</name>
    <dbReference type="NCBI Taxonomy" id="2587417"/>
    <lineage>
        <taxon>Eukaryota</taxon>
        <taxon>Fungi</taxon>
        <taxon>Dikarya</taxon>
        <taxon>Ascomycota</taxon>
        <taxon>Pezizomycotina</taxon>
        <taxon>Sordariomycetes</taxon>
        <taxon>Sordariomycetidae</taxon>
        <taxon>Sordariales</taxon>
        <taxon>Podosporaceae</taxon>
        <taxon>Triangularia</taxon>
    </lineage>
</organism>
<evidence type="ECO:0000313" key="2">
    <source>
        <dbReference type="EMBL" id="KAK4178666.1"/>
    </source>
</evidence>
<proteinExistence type="predicted"/>
<dbReference type="Proteomes" id="UP001302321">
    <property type="component" value="Unassembled WGS sequence"/>
</dbReference>
<name>A0AAN6WCP9_9PEZI</name>
<evidence type="ECO:0000256" key="1">
    <source>
        <dbReference type="SAM" id="SignalP"/>
    </source>
</evidence>
<accession>A0AAN6WCP9</accession>
<gene>
    <name evidence="2" type="ORF">QBC36DRAFT_233864</name>
</gene>
<feature type="signal peptide" evidence="1">
    <location>
        <begin position="1"/>
        <end position="19"/>
    </location>
</feature>
<keyword evidence="3" id="KW-1185">Reference proteome</keyword>
<protein>
    <submittedName>
        <fullName evidence="2">Uncharacterized protein</fullName>
    </submittedName>
</protein>
<dbReference type="AlphaFoldDB" id="A0AAN6WCP9"/>
<reference evidence="2" key="1">
    <citation type="journal article" date="2023" name="Mol. Phylogenet. Evol.">
        <title>Genome-scale phylogeny and comparative genomics of the fungal order Sordariales.</title>
        <authorList>
            <person name="Hensen N."/>
            <person name="Bonometti L."/>
            <person name="Westerberg I."/>
            <person name="Brannstrom I.O."/>
            <person name="Guillou S."/>
            <person name="Cros-Aarteil S."/>
            <person name="Calhoun S."/>
            <person name="Haridas S."/>
            <person name="Kuo A."/>
            <person name="Mondo S."/>
            <person name="Pangilinan J."/>
            <person name="Riley R."/>
            <person name="LaButti K."/>
            <person name="Andreopoulos B."/>
            <person name="Lipzen A."/>
            <person name="Chen C."/>
            <person name="Yan M."/>
            <person name="Daum C."/>
            <person name="Ng V."/>
            <person name="Clum A."/>
            <person name="Steindorff A."/>
            <person name="Ohm R.A."/>
            <person name="Martin F."/>
            <person name="Silar P."/>
            <person name="Natvig D.O."/>
            <person name="Lalanne C."/>
            <person name="Gautier V."/>
            <person name="Ament-Velasquez S.L."/>
            <person name="Kruys A."/>
            <person name="Hutchinson M.I."/>
            <person name="Powell A.J."/>
            <person name="Barry K."/>
            <person name="Miller A.N."/>
            <person name="Grigoriev I.V."/>
            <person name="Debuchy R."/>
            <person name="Gladieux P."/>
            <person name="Hiltunen Thoren M."/>
            <person name="Johannesson H."/>
        </authorList>
    </citation>
    <scope>NUCLEOTIDE SEQUENCE</scope>
    <source>
        <strain evidence="2">CBS 892.96</strain>
    </source>
</reference>
<keyword evidence="1" id="KW-0732">Signal</keyword>
<reference evidence="2" key="2">
    <citation type="submission" date="2023-05" db="EMBL/GenBank/DDBJ databases">
        <authorList>
            <consortium name="Lawrence Berkeley National Laboratory"/>
            <person name="Steindorff A."/>
            <person name="Hensen N."/>
            <person name="Bonometti L."/>
            <person name="Westerberg I."/>
            <person name="Brannstrom I.O."/>
            <person name="Guillou S."/>
            <person name="Cros-Aarteil S."/>
            <person name="Calhoun S."/>
            <person name="Haridas S."/>
            <person name="Kuo A."/>
            <person name="Mondo S."/>
            <person name="Pangilinan J."/>
            <person name="Riley R."/>
            <person name="Labutti K."/>
            <person name="Andreopoulos B."/>
            <person name="Lipzen A."/>
            <person name="Chen C."/>
            <person name="Yanf M."/>
            <person name="Daum C."/>
            <person name="Ng V."/>
            <person name="Clum A."/>
            <person name="Ohm R."/>
            <person name="Martin F."/>
            <person name="Silar P."/>
            <person name="Natvig D."/>
            <person name="Lalanne C."/>
            <person name="Gautier V."/>
            <person name="Ament-Velasquez S.L."/>
            <person name="Kruys A."/>
            <person name="Hutchinson M.I."/>
            <person name="Powell A.J."/>
            <person name="Barry K."/>
            <person name="Miller A.N."/>
            <person name="Grigoriev I.V."/>
            <person name="Debuchy R."/>
            <person name="Gladieux P."/>
            <person name="Thoren M.H."/>
            <person name="Johannesson H."/>
        </authorList>
    </citation>
    <scope>NUCLEOTIDE SEQUENCE</scope>
    <source>
        <strain evidence="2">CBS 892.96</strain>
    </source>
</reference>